<reference evidence="1 2" key="1">
    <citation type="journal article" date="2013" name="Nat. Genet.">
        <title>The genome of the hydatid tapeworm Echinococcus granulosus.</title>
        <authorList>
            <person name="Zheng H."/>
            <person name="Zhang W."/>
            <person name="Zhang L."/>
            <person name="Zhang Z."/>
            <person name="Li J."/>
            <person name="Lu G."/>
            <person name="Zhu Y."/>
            <person name="Wang Y."/>
            <person name="Huang Y."/>
            <person name="Liu J."/>
            <person name="Kang H."/>
            <person name="Chen J."/>
            <person name="Wang L."/>
            <person name="Chen A."/>
            <person name="Yu S."/>
            <person name="Gao Z."/>
            <person name="Jin L."/>
            <person name="Gu W."/>
            <person name="Wang Z."/>
            <person name="Zhao L."/>
            <person name="Shi B."/>
            <person name="Wen H."/>
            <person name="Lin R."/>
            <person name="Jones M.K."/>
            <person name="Brejova B."/>
            <person name="Vinar T."/>
            <person name="Zhao G."/>
            <person name="McManus D.P."/>
            <person name="Chen Z."/>
            <person name="Zhou Y."/>
            <person name="Wang S."/>
        </authorList>
    </citation>
    <scope>NUCLEOTIDE SEQUENCE [LARGE SCALE GENOMIC DNA]</scope>
</reference>
<evidence type="ECO:0000313" key="1">
    <source>
        <dbReference type="EMBL" id="EUB57783.1"/>
    </source>
</evidence>
<proteinExistence type="predicted"/>
<dbReference type="AlphaFoldDB" id="W6U8V3"/>
<evidence type="ECO:0000313" key="2">
    <source>
        <dbReference type="Proteomes" id="UP000019149"/>
    </source>
</evidence>
<protein>
    <submittedName>
        <fullName evidence="1">Uncharacterized protein</fullName>
    </submittedName>
</protein>
<dbReference type="CTD" id="36343066"/>
<dbReference type="GeneID" id="36343066"/>
<name>W6U8V3_ECHGR</name>
<accession>W6U8V3</accession>
<keyword evidence="2" id="KW-1185">Reference proteome</keyword>
<dbReference type="EMBL" id="APAU02000075">
    <property type="protein sequence ID" value="EUB57783.1"/>
    <property type="molecule type" value="Genomic_DNA"/>
</dbReference>
<organism evidence="1 2">
    <name type="scientific">Echinococcus granulosus</name>
    <name type="common">Hydatid tapeworm</name>
    <dbReference type="NCBI Taxonomy" id="6210"/>
    <lineage>
        <taxon>Eukaryota</taxon>
        <taxon>Metazoa</taxon>
        <taxon>Spiralia</taxon>
        <taxon>Lophotrochozoa</taxon>
        <taxon>Platyhelminthes</taxon>
        <taxon>Cestoda</taxon>
        <taxon>Eucestoda</taxon>
        <taxon>Cyclophyllidea</taxon>
        <taxon>Taeniidae</taxon>
        <taxon>Echinococcus</taxon>
        <taxon>Echinococcus granulosus group</taxon>
    </lineage>
</organism>
<dbReference type="KEGG" id="egl:EGR_07351"/>
<gene>
    <name evidence="1" type="ORF">EGR_07351</name>
</gene>
<dbReference type="RefSeq" id="XP_024348979.1">
    <property type="nucleotide sequence ID" value="XM_024496600.1"/>
</dbReference>
<comment type="caution">
    <text evidence="1">The sequence shown here is derived from an EMBL/GenBank/DDBJ whole genome shotgun (WGS) entry which is preliminary data.</text>
</comment>
<dbReference type="Proteomes" id="UP000019149">
    <property type="component" value="Unassembled WGS sequence"/>
</dbReference>
<sequence length="78" mass="9685">MREYPSNYIVYSSWHFVNMKNTSFSYSYQKSKSKPGRNWKLKEGIGIKFDRDYVKYFLIYYEHCHRNLILPSSRWWSK</sequence>